<dbReference type="GeneID" id="22111505"/>
<accession>A0A097EY75</accession>
<keyword evidence="2" id="KW-1185">Reference proteome</keyword>
<dbReference type="EMBL" id="KM507819">
    <property type="protein sequence ID" value="AIT14355.1"/>
    <property type="molecule type" value="Genomic_DNA"/>
</dbReference>
<protein>
    <submittedName>
        <fullName evidence="1">Uncharacterized protein</fullName>
    </submittedName>
</protein>
<evidence type="ECO:0000313" key="2">
    <source>
        <dbReference type="Proteomes" id="UP000029889"/>
    </source>
</evidence>
<dbReference type="OrthoDB" id="23154at10239"/>
<name>A0A097EY75_9CAUD</name>
<proteinExistence type="predicted"/>
<reference evidence="1 2" key="1">
    <citation type="submission" date="2014-09" db="EMBL/GenBank/DDBJ databases">
        <authorList>
            <person name="Lapin J.S."/>
            <person name="Pope W.H."/>
            <person name="Hua J."/>
            <person name="Ford M.E."/>
            <person name="Conway J.F."/>
            <person name="Hatfull G.F."/>
            <person name="Hendrix R.W."/>
        </authorList>
    </citation>
    <scope>NUCLEOTIDE SEQUENCE [LARGE SCALE GENOMIC DNA]</scope>
</reference>
<organism evidence="1 2">
    <name type="scientific">Escherichia phage 121Q</name>
    <dbReference type="NCBI Taxonomy" id="1555202"/>
    <lineage>
        <taxon>Viruses</taxon>
        <taxon>Duplodnaviria</taxon>
        <taxon>Heunggongvirae</taxon>
        <taxon>Uroviricota</taxon>
        <taxon>Caudoviricetes</taxon>
        <taxon>Asteriusvirus</taxon>
        <taxon>Asteriusvirus av121Q</taxon>
    </lineage>
</organism>
<dbReference type="RefSeq" id="YP_009102052.1">
    <property type="nucleotide sequence ID" value="NC_025447.1"/>
</dbReference>
<sequence>MKVLVRNNTEVANVLEDSDFINVAFDQISAVALELKNVDESERVLNGFAIVLELMKEVLIKKNINPVDAVQHAEAVRKEHGTFSDKKYIQTDEVKE</sequence>
<gene>
    <name evidence="1" type="primary">465</name>
    <name evidence="1" type="ORF">PBI_121Q_465</name>
</gene>
<evidence type="ECO:0000313" key="1">
    <source>
        <dbReference type="EMBL" id="AIT14355.1"/>
    </source>
</evidence>
<dbReference type="KEGG" id="vg:22111505"/>
<dbReference type="Proteomes" id="UP000029889">
    <property type="component" value="Segment"/>
</dbReference>